<name>A0A9N9PXI9_9HELO</name>
<keyword evidence="3" id="KW-1185">Reference proteome</keyword>
<comment type="caution">
    <text evidence="2">The sequence shown here is derived from an EMBL/GenBank/DDBJ whole genome shotgun (WGS) entry which is preliminary data.</text>
</comment>
<evidence type="ECO:0000313" key="3">
    <source>
        <dbReference type="Proteomes" id="UP000696280"/>
    </source>
</evidence>
<gene>
    <name evidence="2" type="ORF">HYFRA_00000017</name>
</gene>
<dbReference type="PANTHER" id="PTHR35204:SF1">
    <property type="entry name" value="ENTEROTOXIN"/>
    <property type="match status" value="1"/>
</dbReference>
<dbReference type="Proteomes" id="UP000696280">
    <property type="component" value="Unassembled WGS sequence"/>
</dbReference>
<accession>A0A9N9PXI9</accession>
<dbReference type="InterPro" id="IPR038921">
    <property type="entry name" value="YOR389W-like"/>
</dbReference>
<organism evidence="2 3">
    <name type="scientific">Hymenoscyphus fraxineus</name>
    <dbReference type="NCBI Taxonomy" id="746836"/>
    <lineage>
        <taxon>Eukaryota</taxon>
        <taxon>Fungi</taxon>
        <taxon>Dikarya</taxon>
        <taxon>Ascomycota</taxon>
        <taxon>Pezizomycotina</taxon>
        <taxon>Leotiomycetes</taxon>
        <taxon>Helotiales</taxon>
        <taxon>Helotiaceae</taxon>
        <taxon>Hymenoscyphus</taxon>
    </lineage>
</organism>
<protein>
    <submittedName>
        <fullName evidence="2">Uncharacterized protein</fullName>
    </submittedName>
</protein>
<dbReference type="AlphaFoldDB" id="A0A9N9PXI9"/>
<evidence type="ECO:0000256" key="1">
    <source>
        <dbReference type="SAM" id="SignalP"/>
    </source>
</evidence>
<evidence type="ECO:0000313" key="2">
    <source>
        <dbReference type="EMBL" id="CAG8957682.1"/>
    </source>
</evidence>
<reference evidence="2" key="1">
    <citation type="submission" date="2021-07" db="EMBL/GenBank/DDBJ databases">
        <authorList>
            <person name="Durling M."/>
        </authorList>
    </citation>
    <scope>NUCLEOTIDE SEQUENCE</scope>
</reference>
<dbReference type="PANTHER" id="PTHR35204">
    <property type="entry name" value="YALI0A21131P"/>
    <property type="match status" value="1"/>
</dbReference>
<feature type="chain" id="PRO_5040357268" evidence="1">
    <location>
        <begin position="21"/>
        <end position="531"/>
    </location>
</feature>
<keyword evidence="1" id="KW-0732">Signal</keyword>
<proteinExistence type="predicted"/>
<sequence>MKMLSPLFLVLLLLPLTCTTHQIPLIPSPESFAAKDNFGADAIFARQRASSIFNAIHSSMRQWGSSLQHNGMSYFPATIPENTHLYHGTHQKERVKGMEWLAFEIEHAEAFARWGAFRPSKNSYVPGPDGEYPHSELPSLKLDEDSVKHRYTQTIPPPQNDRPKGYLHIYRTTRDLTKLLYIDGMSAGKTSNGTLDTTDIVLRNDTRPKIPVWGDVKRGEDLCAIGLEWGVEGFIRMEVGFELILCDFEDGLILESSRQKATTKESDNSNMWRFEWFRGVAARYQGITAGRVELDYSFMVSAYFYPLNLTNPDISHSEQPRLVSSDKEGILRLKTDLRRIIQESQSQKHDKIDWQGVVDMIVSRYTDRLMFMKAKRATHKQILSVLESLLGIFIDYENPNILAAETLCAVHYLTSVIPSTSQDTLIYEALLTVTKQICNTLFEVRKSLLEAEEDHASAVEESKSKVGNLVNYLNWSTWLDCGKCAYDEVCYVAAWPWGRPQDHYHPSCLKHNETSDLDGYWEDKRIAPDNL</sequence>
<feature type="signal peptide" evidence="1">
    <location>
        <begin position="1"/>
        <end position="20"/>
    </location>
</feature>
<dbReference type="EMBL" id="CAJVRL010000081">
    <property type="protein sequence ID" value="CAG8957682.1"/>
    <property type="molecule type" value="Genomic_DNA"/>
</dbReference>
<dbReference type="OrthoDB" id="10261782at2759"/>